<keyword evidence="1" id="KW-0812">Transmembrane</keyword>
<dbReference type="Proteomes" id="UP001596461">
    <property type="component" value="Unassembled WGS sequence"/>
</dbReference>
<evidence type="ECO:0000259" key="2">
    <source>
        <dbReference type="Pfam" id="PF26514"/>
    </source>
</evidence>
<organism evidence="3 4">
    <name type="scientific">Halobaculum lipolyticum</name>
    <dbReference type="NCBI Taxonomy" id="3032001"/>
    <lineage>
        <taxon>Archaea</taxon>
        <taxon>Methanobacteriati</taxon>
        <taxon>Methanobacteriota</taxon>
        <taxon>Stenosarchaea group</taxon>
        <taxon>Halobacteria</taxon>
        <taxon>Halobacteriales</taxon>
        <taxon>Haloferacaceae</taxon>
        <taxon>Halobaculum</taxon>
    </lineage>
</organism>
<dbReference type="GeneID" id="81124460"/>
<feature type="transmembrane region" description="Helical" evidence="1">
    <location>
        <begin position="322"/>
        <end position="339"/>
    </location>
</feature>
<comment type="caution">
    <text evidence="3">The sequence shown here is derived from an EMBL/GenBank/DDBJ whole genome shotgun (WGS) entry which is preliminary data.</text>
</comment>
<feature type="transmembrane region" description="Helical" evidence="1">
    <location>
        <begin position="236"/>
        <end position="260"/>
    </location>
</feature>
<feature type="transmembrane region" description="Helical" evidence="1">
    <location>
        <begin position="194"/>
        <end position="215"/>
    </location>
</feature>
<keyword evidence="1" id="KW-1133">Transmembrane helix</keyword>
<feature type="transmembrane region" description="Helical" evidence="1">
    <location>
        <begin position="298"/>
        <end position="316"/>
    </location>
</feature>
<gene>
    <name evidence="3" type="ORF">ACFQL9_15995</name>
</gene>
<feature type="transmembrane region" description="Helical" evidence="1">
    <location>
        <begin position="266"/>
        <end position="286"/>
    </location>
</feature>
<proteinExistence type="predicted"/>
<dbReference type="EMBL" id="JBHTAH010000018">
    <property type="protein sequence ID" value="MFC7071147.1"/>
    <property type="molecule type" value="Genomic_DNA"/>
</dbReference>
<feature type="domain" description="DUF8173" evidence="2">
    <location>
        <begin position="194"/>
        <end position="337"/>
    </location>
</feature>
<sequence length="364" mass="36043">MSSTAARLLAVLFAVLVIASAPAMAVDSRAGGTVVIAEGETVADDLEAFGGTVIVRGTVDGDVSAVGGTVLVAPTGVVTGDLSGAAGAVTVEGRVEGVTQVAAGSFVLREGGVLVGDAEIGAGEALIDGTVEGSLSVDAETVVVGSGATVGGDLLYDAAEFTNEGASVAGDVRAADLDFGGVDTDVTLFAVPSWLSVAYTVLVHLALGVVLLAVVPRFVSEVGEFGLARTARSGGLGLATLVLGPVLLVLVAITLIGIPLALLGAVAYGVLLWVGLVLGAYVLGTWGVRALDRADAEYARWYALIGGVLLVGLSRFVPGGGLFRLALTVIGAGAVLLALNARRTGERGEDPVEPDVGSSGDPAA</sequence>
<keyword evidence="4" id="KW-1185">Reference proteome</keyword>
<dbReference type="InterPro" id="IPR058486">
    <property type="entry name" value="DUF8173"/>
</dbReference>
<reference evidence="3 4" key="1">
    <citation type="journal article" date="2019" name="Int. J. Syst. Evol. Microbiol.">
        <title>The Global Catalogue of Microorganisms (GCM) 10K type strain sequencing project: providing services to taxonomists for standard genome sequencing and annotation.</title>
        <authorList>
            <consortium name="The Broad Institute Genomics Platform"/>
            <consortium name="The Broad Institute Genome Sequencing Center for Infectious Disease"/>
            <person name="Wu L."/>
            <person name="Ma J."/>
        </authorList>
    </citation>
    <scope>NUCLEOTIDE SEQUENCE [LARGE SCALE GENOMIC DNA]</scope>
    <source>
        <strain evidence="3 4">DT31</strain>
    </source>
</reference>
<evidence type="ECO:0000313" key="4">
    <source>
        <dbReference type="Proteomes" id="UP001596461"/>
    </source>
</evidence>
<name>A0ABD5WD32_9EURY</name>
<protein>
    <submittedName>
        <fullName evidence="3">Polymer-forming cytoskeletal protein</fullName>
    </submittedName>
</protein>
<keyword evidence="1" id="KW-0472">Membrane</keyword>
<dbReference type="Pfam" id="PF26514">
    <property type="entry name" value="DUF8173"/>
    <property type="match status" value="1"/>
</dbReference>
<evidence type="ECO:0000313" key="3">
    <source>
        <dbReference type="EMBL" id="MFC7071147.1"/>
    </source>
</evidence>
<dbReference type="AlphaFoldDB" id="A0ABD5WD32"/>
<dbReference type="RefSeq" id="WP_284032597.1">
    <property type="nucleotide sequence ID" value="NZ_CP126154.1"/>
</dbReference>
<evidence type="ECO:0000256" key="1">
    <source>
        <dbReference type="SAM" id="Phobius"/>
    </source>
</evidence>
<accession>A0ABD5WD32</accession>